<evidence type="ECO:0000256" key="2">
    <source>
        <dbReference type="ARBA" id="ARBA00022527"/>
    </source>
</evidence>
<sequence length="909" mass="98355">MDKRYEAYCLMDAFFYDAPARAHGGETAFEQARCPAPDGWKRSELDDWVVFRPDDVALPLQGWKIHVSASLDSAAQILDEVWDYCVPRRISFKFLPSKDVLLLANAKYAHRGSSGKFVTIYPVDEDALERVLTELGPVLHGRSGPYILSDLRWGEGPLYVRYGAFGERYCVSPDGEVELAIEDGEGRLVPDVRAPVFRVPDWVELPGFLEPHLAARGGAALADLPYRFEKALHFSNGGGIYAGEDLRTGDRVVLKEARPHAGLTADGRDAVARLQRERETLERLRGLDCVPALHDHFVVGEHHFLAEEFVEGTELSHLFVDRYPLVLPNADEAVMAGYTSWAVGVYERVERAVADVHERGVVIGDVQPSNIIVGPDGRVVLIDFEGATDVTEGRRQVLGTQGFTAPKERRGFAVDDYALACLKLSLFMPLTGLLPLDAGKAGQLAREAVRMFPVPRAFFDGAVRILTGDGASTGGGASTGDGASTDGAPTGDSAPTDGRRAPAAAAPEPRLRPDRDGWLEARDSMAAAILAEATPERDDRLFPGDIEQFDTPGGGLGLAYGAAGVLYALDVTGAGRRPDHEEWLIRRAMRPEPGTRLGLYDGLHGIAYVLDHLGHRHEALKVLDQCLGERRWQELGLDLRGGLSGIGLNLLHFASATGDPALHDAAVKAVDAVASRLGPADAVPEISGGAHPYAGLLRGSAGPALLFLRWYERTGEPQLLDLAAAAVRQDLRRCLLREEGDMGVNEGWRTMPYLADGSVGIGLVIDDYLAHREDDRFRTAAAAIRMAAEGRFYIEPGLFDGLAGMILHLSRTHPPGTAAERDPVVADQIRRLARYAVVHKGHLAFPGEELLRLSTDLATGSAGVLLALGAALHDSPVHLPFLAAPRVATPARPAPRERTPSHSLPVPTE</sequence>
<dbReference type="InterPro" id="IPR053524">
    <property type="entry name" value="Aerial_hyphae_peptide-synth"/>
</dbReference>
<dbReference type="GO" id="GO:0004674">
    <property type="term" value="F:protein serine/threonine kinase activity"/>
    <property type="evidence" value="ECO:0007669"/>
    <property type="project" value="UniProtKB-KW"/>
</dbReference>
<keyword evidence="5" id="KW-0418">Kinase</keyword>
<dbReference type="InterPro" id="IPR000719">
    <property type="entry name" value="Prot_kinase_dom"/>
</dbReference>
<evidence type="ECO:0000256" key="8">
    <source>
        <dbReference type="ARBA" id="ARBA00048679"/>
    </source>
</evidence>
<keyword evidence="6" id="KW-0067">ATP-binding</keyword>
<dbReference type="Pfam" id="PF25816">
    <property type="entry name" value="RamC_N"/>
    <property type="match status" value="1"/>
</dbReference>
<dbReference type="InterPro" id="IPR011009">
    <property type="entry name" value="Kinase-like_dom_sf"/>
</dbReference>
<evidence type="ECO:0000256" key="1">
    <source>
        <dbReference type="ARBA" id="ARBA00012513"/>
    </source>
</evidence>
<feature type="region of interest" description="Disordered" evidence="9">
    <location>
        <begin position="471"/>
        <end position="515"/>
    </location>
</feature>
<dbReference type="InterPro" id="IPR012341">
    <property type="entry name" value="6hp_glycosidase-like_sf"/>
</dbReference>
<dbReference type="PANTHER" id="PTHR24363">
    <property type="entry name" value="SERINE/THREONINE PROTEIN KINASE"/>
    <property type="match status" value="1"/>
</dbReference>
<dbReference type="OrthoDB" id="1492512at2"/>
<dbReference type="SUPFAM" id="SSF56112">
    <property type="entry name" value="Protein kinase-like (PK-like)"/>
    <property type="match status" value="1"/>
</dbReference>
<keyword evidence="2" id="KW-0723">Serine/threonine-protein kinase</keyword>
<dbReference type="Pfam" id="PF00069">
    <property type="entry name" value="Pkinase"/>
    <property type="match status" value="1"/>
</dbReference>
<comment type="catalytic activity">
    <reaction evidence="7">
        <text>L-threonyl-[protein] + ATP = O-phospho-L-threonyl-[protein] + ADP + H(+)</text>
        <dbReference type="Rhea" id="RHEA:46608"/>
        <dbReference type="Rhea" id="RHEA-COMP:11060"/>
        <dbReference type="Rhea" id="RHEA-COMP:11605"/>
        <dbReference type="ChEBI" id="CHEBI:15378"/>
        <dbReference type="ChEBI" id="CHEBI:30013"/>
        <dbReference type="ChEBI" id="CHEBI:30616"/>
        <dbReference type="ChEBI" id="CHEBI:61977"/>
        <dbReference type="ChEBI" id="CHEBI:456216"/>
        <dbReference type="EC" id="2.7.11.1"/>
    </reaction>
</comment>
<accession>A0A4U0NJ51</accession>
<dbReference type="EMBL" id="SUMB01000004">
    <property type="protein sequence ID" value="TJZ54277.1"/>
    <property type="molecule type" value="Genomic_DNA"/>
</dbReference>
<dbReference type="PANTHER" id="PTHR24363:SF0">
    <property type="entry name" value="SERINE_THREONINE KINASE LIKE DOMAIN CONTAINING 1"/>
    <property type="match status" value="1"/>
</dbReference>
<evidence type="ECO:0000256" key="7">
    <source>
        <dbReference type="ARBA" id="ARBA00047899"/>
    </source>
</evidence>
<proteinExistence type="predicted"/>
<keyword evidence="4" id="KW-0547">Nucleotide-binding</keyword>
<dbReference type="Gene3D" id="1.10.510.10">
    <property type="entry name" value="Transferase(Phosphotransferase) domain 1"/>
    <property type="match status" value="1"/>
</dbReference>
<dbReference type="Gene3D" id="1.50.10.10">
    <property type="match status" value="1"/>
</dbReference>
<evidence type="ECO:0000256" key="4">
    <source>
        <dbReference type="ARBA" id="ARBA00022741"/>
    </source>
</evidence>
<dbReference type="GO" id="GO:0005524">
    <property type="term" value="F:ATP binding"/>
    <property type="evidence" value="ECO:0007669"/>
    <property type="project" value="UniProtKB-KW"/>
</dbReference>
<comment type="catalytic activity">
    <reaction evidence="8">
        <text>L-seryl-[protein] + ATP = O-phospho-L-seryl-[protein] + ADP + H(+)</text>
        <dbReference type="Rhea" id="RHEA:17989"/>
        <dbReference type="Rhea" id="RHEA-COMP:9863"/>
        <dbReference type="Rhea" id="RHEA-COMP:11604"/>
        <dbReference type="ChEBI" id="CHEBI:15378"/>
        <dbReference type="ChEBI" id="CHEBI:29999"/>
        <dbReference type="ChEBI" id="CHEBI:30616"/>
        <dbReference type="ChEBI" id="CHEBI:83421"/>
        <dbReference type="ChEBI" id="CHEBI:456216"/>
        <dbReference type="EC" id="2.7.11.1"/>
    </reaction>
</comment>
<evidence type="ECO:0000256" key="9">
    <source>
        <dbReference type="SAM" id="MobiDB-lite"/>
    </source>
</evidence>
<dbReference type="InterPro" id="IPR058053">
    <property type="entry name" value="RamC_C"/>
</dbReference>
<dbReference type="NCBIfam" id="NF038151">
    <property type="entry name" value="lanthi_synth_III"/>
    <property type="match status" value="1"/>
</dbReference>
<keyword evidence="3" id="KW-0808">Transferase</keyword>
<dbReference type="Proteomes" id="UP000308697">
    <property type="component" value="Unassembled WGS sequence"/>
</dbReference>
<dbReference type="PROSITE" id="PS50011">
    <property type="entry name" value="PROTEIN_KINASE_DOM"/>
    <property type="match status" value="1"/>
</dbReference>
<dbReference type="Pfam" id="PF05147">
    <property type="entry name" value="LANC_like"/>
    <property type="match status" value="1"/>
</dbReference>
<dbReference type="SUPFAM" id="SSF158745">
    <property type="entry name" value="LanC-like"/>
    <property type="match status" value="1"/>
</dbReference>
<dbReference type="EC" id="2.7.11.1" evidence="1"/>
<dbReference type="GO" id="GO:0031179">
    <property type="term" value="P:peptide modification"/>
    <property type="evidence" value="ECO:0007669"/>
    <property type="project" value="InterPro"/>
</dbReference>
<dbReference type="RefSeq" id="WP_136740203.1">
    <property type="nucleotide sequence ID" value="NZ_SUMB01000004.1"/>
</dbReference>
<evidence type="ECO:0000313" key="12">
    <source>
        <dbReference type="Proteomes" id="UP000308697"/>
    </source>
</evidence>
<dbReference type="InterPro" id="IPR007822">
    <property type="entry name" value="LANC-like"/>
</dbReference>
<dbReference type="GO" id="GO:0005975">
    <property type="term" value="P:carbohydrate metabolic process"/>
    <property type="evidence" value="ECO:0007669"/>
    <property type="project" value="InterPro"/>
</dbReference>
<dbReference type="SMART" id="SM00220">
    <property type="entry name" value="S_TKc"/>
    <property type="match status" value="1"/>
</dbReference>
<evidence type="ECO:0000256" key="3">
    <source>
        <dbReference type="ARBA" id="ARBA00022679"/>
    </source>
</evidence>
<dbReference type="CDD" id="cd04791">
    <property type="entry name" value="LanC_SerThrkinase"/>
    <property type="match status" value="1"/>
</dbReference>
<feature type="domain" description="Protein kinase" evidence="10">
    <location>
        <begin position="226"/>
        <end position="620"/>
    </location>
</feature>
<evidence type="ECO:0000256" key="6">
    <source>
        <dbReference type="ARBA" id="ARBA00022840"/>
    </source>
</evidence>
<feature type="region of interest" description="Disordered" evidence="9">
    <location>
        <begin position="890"/>
        <end position="909"/>
    </location>
</feature>
<evidence type="ECO:0000256" key="5">
    <source>
        <dbReference type="ARBA" id="ARBA00022777"/>
    </source>
</evidence>
<comment type="caution">
    <text evidence="11">The sequence shown here is derived from an EMBL/GenBank/DDBJ whole genome shotgun (WGS) entry which is preliminary data.</text>
</comment>
<keyword evidence="12" id="KW-1185">Reference proteome</keyword>
<dbReference type="AlphaFoldDB" id="A0A4U0NJ51"/>
<reference evidence="11 12" key="1">
    <citation type="submission" date="2019-04" db="EMBL/GenBank/DDBJ databases">
        <title>Streptomyces piniterrae sp. nov., a heliquinomycin-producing actinomycete isolated from rhizosphere soil of Pinus yunnanensis.</title>
        <authorList>
            <person name="Zhuang X."/>
            <person name="Zhao J."/>
        </authorList>
    </citation>
    <scope>NUCLEOTIDE SEQUENCE [LARGE SCALE GENOMIC DNA]</scope>
    <source>
        <strain evidence="12">jys28</strain>
    </source>
</reference>
<dbReference type="InterPro" id="IPR057929">
    <property type="entry name" value="RamC_N"/>
</dbReference>
<name>A0A4U0NJ51_9ACTN</name>
<protein>
    <recommendedName>
        <fullName evidence="1">non-specific serine/threonine protein kinase</fullName>
        <ecNumber evidence="1">2.7.11.1</ecNumber>
    </recommendedName>
</protein>
<dbReference type="SMART" id="SM01260">
    <property type="entry name" value="LANC_like"/>
    <property type="match status" value="1"/>
</dbReference>
<evidence type="ECO:0000313" key="11">
    <source>
        <dbReference type="EMBL" id="TJZ54277.1"/>
    </source>
</evidence>
<organism evidence="11 12">
    <name type="scientific">Streptomyces piniterrae</name>
    <dbReference type="NCBI Taxonomy" id="2571125"/>
    <lineage>
        <taxon>Bacteria</taxon>
        <taxon>Bacillati</taxon>
        <taxon>Actinomycetota</taxon>
        <taxon>Actinomycetes</taxon>
        <taxon>Kitasatosporales</taxon>
        <taxon>Streptomycetaceae</taxon>
        <taxon>Streptomyces</taxon>
    </lineage>
</organism>
<gene>
    <name evidence="11" type="ORF">FCH28_13995</name>
</gene>
<evidence type="ECO:0000259" key="10">
    <source>
        <dbReference type="PROSITE" id="PS50011"/>
    </source>
</evidence>